<dbReference type="SUPFAM" id="SSF46894">
    <property type="entry name" value="C-terminal effector domain of the bipartite response regulators"/>
    <property type="match status" value="1"/>
</dbReference>
<proteinExistence type="predicted"/>
<dbReference type="CDD" id="cd06170">
    <property type="entry name" value="LuxR_C_like"/>
    <property type="match status" value="1"/>
</dbReference>
<gene>
    <name evidence="5" type="ORF">AS026_35470</name>
</gene>
<dbReference type="Pfam" id="PF00196">
    <property type="entry name" value="GerE"/>
    <property type="match status" value="1"/>
</dbReference>
<accession>A0A125Q945</accession>
<evidence type="ECO:0000259" key="4">
    <source>
        <dbReference type="PROSITE" id="PS50043"/>
    </source>
</evidence>
<dbReference type="InterPro" id="IPR016032">
    <property type="entry name" value="Sig_transdc_resp-reg_C-effctor"/>
</dbReference>
<name>A0A125Q945_9HYPH</name>
<evidence type="ECO:0000256" key="2">
    <source>
        <dbReference type="ARBA" id="ARBA00023125"/>
    </source>
</evidence>
<dbReference type="PRINTS" id="PR00038">
    <property type="entry name" value="HTHLUXR"/>
</dbReference>
<dbReference type="Proteomes" id="UP000068164">
    <property type="component" value="Unassembled WGS sequence"/>
</dbReference>
<dbReference type="SMART" id="SM00421">
    <property type="entry name" value="HTH_LUXR"/>
    <property type="match status" value="1"/>
</dbReference>
<sequence length="202" mass="22452">MCFVDTKRKEESLVDFIGRTLPTVVICEVANDADLAVGRAVRRLSNAERDSSFKVIYAVDPLIARRIDEIYVDGMLNIVFTTDDDQQIYKAISLVAQGGHYISAAVFNSLSALDIRSFHSLINSAPERIERLSEGNLSAREEIVLKLFAYGFSTKEIAAEIHVSTKTVETYKARGADKLSLSSRASIVKYGASRGWFDIYNT</sequence>
<dbReference type="RefSeq" id="WP_062369506.1">
    <property type="nucleotide sequence ID" value="NZ_LNCD01000042.1"/>
</dbReference>
<dbReference type="Gene3D" id="1.10.10.10">
    <property type="entry name" value="Winged helix-like DNA-binding domain superfamily/Winged helix DNA-binding domain"/>
    <property type="match status" value="1"/>
</dbReference>
<dbReference type="EMBL" id="LNCD01000042">
    <property type="protein sequence ID" value="KWV56222.1"/>
    <property type="molecule type" value="Genomic_DNA"/>
</dbReference>
<dbReference type="PANTHER" id="PTHR44688">
    <property type="entry name" value="DNA-BINDING TRANSCRIPTIONAL ACTIVATOR DEVR_DOSR"/>
    <property type="match status" value="1"/>
</dbReference>
<dbReference type="PANTHER" id="PTHR44688:SF16">
    <property type="entry name" value="DNA-BINDING TRANSCRIPTIONAL ACTIVATOR DEVR_DOSR"/>
    <property type="match status" value="1"/>
</dbReference>
<dbReference type="OrthoDB" id="9814495at2"/>
<reference evidence="5 6" key="1">
    <citation type="submission" date="2015-11" db="EMBL/GenBank/DDBJ databases">
        <title>Draft Genome Sequence of the Strain BR 10423 (Rhizobium sp.) isolated from nodules of Mimosa pudica.</title>
        <authorList>
            <person name="Barauna A.C."/>
            <person name="Zilli J.E."/>
            <person name="Simoes-Araujo J.L."/>
            <person name="Reis V.M."/>
            <person name="James E.K."/>
            <person name="Reis F.B.Jr."/>
            <person name="Rouws L.F."/>
            <person name="Passos S.R."/>
            <person name="Gois S.R."/>
        </authorList>
    </citation>
    <scope>NUCLEOTIDE SEQUENCE [LARGE SCALE GENOMIC DNA]</scope>
    <source>
        <strain evidence="5 6">BR10423</strain>
    </source>
</reference>
<evidence type="ECO:0000256" key="3">
    <source>
        <dbReference type="ARBA" id="ARBA00023163"/>
    </source>
</evidence>
<dbReference type="GO" id="GO:0003677">
    <property type="term" value="F:DNA binding"/>
    <property type="evidence" value="ECO:0007669"/>
    <property type="project" value="UniProtKB-KW"/>
</dbReference>
<comment type="caution">
    <text evidence="5">The sequence shown here is derived from an EMBL/GenBank/DDBJ whole genome shotgun (WGS) entry which is preliminary data.</text>
</comment>
<dbReference type="GO" id="GO:0006355">
    <property type="term" value="P:regulation of DNA-templated transcription"/>
    <property type="evidence" value="ECO:0007669"/>
    <property type="project" value="InterPro"/>
</dbReference>
<dbReference type="PROSITE" id="PS50043">
    <property type="entry name" value="HTH_LUXR_2"/>
    <property type="match status" value="1"/>
</dbReference>
<dbReference type="InterPro" id="IPR000792">
    <property type="entry name" value="Tscrpt_reg_LuxR_C"/>
</dbReference>
<evidence type="ECO:0000313" key="5">
    <source>
        <dbReference type="EMBL" id="KWV56222.1"/>
    </source>
</evidence>
<dbReference type="InterPro" id="IPR036388">
    <property type="entry name" value="WH-like_DNA-bd_sf"/>
</dbReference>
<evidence type="ECO:0000313" key="6">
    <source>
        <dbReference type="Proteomes" id="UP000068164"/>
    </source>
</evidence>
<keyword evidence="6" id="KW-1185">Reference proteome</keyword>
<evidence type="ECO:0000256" key="1">
    <source>
        <dbReference type="ARBA" id="ARBA00023015"/>
    </source>
</evidence>
<organism evidence="5 6">
    <name type="scientific">Rhizobium altiplani</name>
    <dbReference type="NCBI Taxonomy" id="1864509"/>
    <lineage>
        <taxon>Bacteria</taxon>
        <taxon>Pseudomonadati</taxon>
        <taxon>Pseudomonadota</taxon>
        <taxon>Alphaproteobacteria</taxon>
        <taxon>Hyphomicrobiales</taxon>
        <taxon>Rhizobiaceae</taxon>
        <taxon>Rhizobium/Agrobacterium group</taxon>
        <taxon>Rhizobium</taxon>
    </lineage>
</organism>
<keyword evidence="3" id="KW-0804">Transcription</keyword>
<feature type="domain" description="HTH luxR-type" evidence="4">
    <location>
        <begin position="130"/>
        <end position="195"/>
    </location>
</feature>
<keyword evidence="1" id="KW-0805">Transcription regulation</keyword>
<protein>
    <recommendedName>
        <fullName evidence="4">HTH luxR-type domain-containing protein</fullName>
    </recommendedName>
</protein>
<keyword evidence="2" id="KW-0238">DNA-binding</keyword>
<dbReference type="AlphaFoldDB" id="A0A125Q945"/>